<dbReference type="EMBL" id="CP046956">
    <property type="protein sequence ID" value="QTM99221.1"/>
    <property type="molecule type" value="Genomic_DNA"/>
</dbReference>
<feature type="domain" description="N-acetyltransferase" evidence="1">
    <location>
        <begin position="9"/>
        <end position="163"/>
    </location>
</feature>
<dbReference type="RefSeq" id="WP_209368422.1">
    <property type="nucleotide sequence ID" value="NZ_CP046956.1"/>
</dbReference>
<accession>A0ABX7VXA5</accession>
<reference evidence="2 3" key="1">
    <citation type="submission" date="2019-12" db="EMBL/GenBank/DDBJ databases">
        <title>The whole genome sequencing of a strain isolated from a Mars analog, Dalangtan Playa.</title>
        <authorList>
            <person name="Huang T."/>
        </authorList>
    </citation>
    <scope>NUCLEOTIDE SEQUENCE [LARGE SCALE GENOMIC DNA]</scope>
    <source>
        <strain evidence="2 3">DP4-553-S</strain>
    </source>
</reference>
<organism evidence="2 3">
    <name type="scientific">Sediminibacillus dalangtanensis</name>
    <dbReference type="NCBI Taxonomy" id="2729421"/>
    <lineage>
        <taxon>Bacteria</taxon>
        <taxon>Bacillati</taxon>
        <taxon>Bacillota</taxon>
        <taxon>Bacilli</taxon>
        <taxon>Bacillales</taxon>
        <taxon>Bacillaceae</taxon>
        <taxon>Sediminibacillus</taxon>
    </lineage>
</organism>
<dbReference type="Pfam" id="PF00583">
    <property type="entry name" value="Acetyltransf_1"/>
    <property type="match status" value="1"/>
</dbReference>
<keyword evidence="3" id="KW-1185">Reference proteome</keyword>
<protein>
    <submittedName>
        <fullName evidence="2">GNAT family N-acetyltransferase</fullName>
    </submittedName>
</protein>
<proteinExistence type="predicted"/>
<dbReference type="InterPro" id="IPR000182">
    <property type="entry name" value="GNAT_dom"/>
</dbReference>
<evidence type="ECO:0000313" key="3">
    <source>
        <dbReference type="Proteomes" id="UP000665043"/>
    </source>
</evidence>
<gene>
    <name evidence="2" type="ORF">ERJ70_07845</name>
</gene>
<dbReference type="Gene3D" id="3.40.630.30">
    <property type="match status" value="1"/>
</dbReference>
<sequence length="171" mass="18758">MNLIGGLPVSIDALSEDCAREISSWQYEKPYDLYSHDGSPALIKELLNGSYYGATVNESLIGYFCFGESAQVPAGKKEGFYDGTALDIGLGLRPNLTGKGLGTSFLTRGMEFGIKTFQPRIVRLTVAAFNQRAVTVYQRVGFTIQGAFMNNNIEFIVMTCPLEGMDETNEK</sequence>
<dbReference type="PROSITE" id="PS51186">
    <property type="entry name" value="GNAT"/>
    <property type="match status" value="1"/>
</dbReference>
<dbReference type="Proteomes" id="UP000665043">
    <property type="component" value="Chromosome"/>
</dbReference>
<evidence type="ECO:0000259" key="1">
    <source>
        <dbReference type="PROSITE" id="PS51186"/>
    </source>
</evidence>
<evidence type="ECO:0000313" key="2">
    <source>
        <dbReference type="EMBL" id="QTM99221.1"/>
    </source>
</evidence>
<name>A0ABX7VXA5_9BACI</name>
<dbReference type="SUPFAM" id="SSF55729">
    <property type="entry name" value="Acyl-CoA N-acyltransferases (Nat)"/>
    <property type="match status" value="1"/>
</dbReference>
<dbReference type="InterPro" id="IPR016181">
    <property type="entry name" value="Acyl_CoA_acyltransferase"/>
</dbReference>